<feature type="compositionally biased region" description="Basic and acidic residues" evidence="3">
    <location>
        <begin position="167"/>
        <end position="181"/>
    </location>
</feature>
<dbReference type="RefSeq" id="XP_018068299.1">
    <property type="nucleotide sequence ID" value="XM_018210952.1"/>
</dbReference>
<evidence type="ECO:0000256" key="3">
    <source>
        <dbReference type="SAM" id="MobiDB-lite"/>
    </source>
</evidence>
<dbReference type="Gene3D" id="3.30.70.330">
    <property type="match status" value="3"/>
</dbReference>
<feature type="domain" description="RRM" evidence="4">
    <location>
        <begin position="80"/>
        <end position="159"/>
    </location>
</feature>
<evidence type="ECO:0000256" key="1">
    <source>
        <dbReference type="ARBA" id="ARBA00022884"/>
    </source>
</evidence>
<dbReference type="SUPFAM" id="SSF54928">
    <property type="entry name" value="RNA-binding domain, RBD"/>
    <property type="match status" value="2"/>
</dbReference>
<feature type="region of interest" description="Disordered" evidence="3">
    <location>
        <begin position="159"/>
        <end position="181"/>
    </location>
</feature>
<dbReference type="InterPro" id="IPR012677">
    <property type="entry name" value="Nucleotide-bd_a/b_plait_sf"/>
</dbReference>
<dbReference type="OrthoDB" id="272703at2759"/>
<dbReference type="PROSITE" id="PS50102">
    <property type="entry name" value="RRM"/>
    <property type="match status" value="3"/>
</dbReference>
<dbReference type="GO" id="GO:0003723">
    <property type="term" value="F:RNA binding"/>
    <property type="evidence" value="ECO:0007669"/>
    <property type="project" value="UniProtKB-UniRule"/>
</dbReference>
<evidence type="ECO:0000259" key="4">
    <source>
        <dbReference type="PROSITE" id="PS50102"/>
    </source>
</evidence>
<proteinExistence type="predicted"/>
<reference evidence="5 6" key="1">
    <citation type="submission" date="2015-10" db="EMBL/GenBank/DDBJ databases">
        <title>Full genome of DAOMC 229536 Phialocephala scopiformis, a fungal endophyte of spruce producing the potent anti-insectan compound rugulosin.</title>
        <authorList>
            <consortium name="DOE Joint Genome Institute"/>
            <person name="Walker A.K."/>
            <person name="Frasz S.L."/>
            <person name="Seifert K.A."/>
            <person name="Miller J.D."/>
            <person name="Mondo S.J."/>
            <person name="Labutti K."/>
            <person name="Lipzen A."/>
            <person name="Dockter R."/>
            <person name="Kennedy M."/>
            <person name="Grigoriev I.V."/>
            <person name="Spatafora J.W."/>
        </authorList>
    </citation>
    <scope>NUCLEOTIDE SEQUENCE [LARGE SCALE GENOMIC DNA]</scope>
    <source>
        <strain evidence="5 6">CBS 120377</strain>
    </source>
</reference>
<dbReference type="AlphaFoldDB" id="A0A194X1U0"/>
<dbReference type="GeneID" id="28820678"/>
<feature type="compositionally biased region" description="Basic and acidic residues" evidence="3">
    <location>
        <begin position="57"/>
        <end position="73"/>
    </location>
</feature>
<accession>A0A194X1U0</accession>
<dbReference type="Pfam" id="PF00076">
    <property type="entry name" value="RRM_1"/>
    <property type="match status" value="2"/>
</dbReference>
<evidence type="ECO:0000313" key="5">
    <source>
        <dbReference type="EMBL" id="KUJ13944.1"/>
    </source>
</evidence>
<feature type="domain" description="RRM" evidence="4">
    <location>
        <begin position="302"/>
        <end position="387"/>
    </location>
</feature>
<dbReference type="InterPro" id="IPR000504">
    <property type="entry name" value="RRM_dom"/>
</dbReference>
<evidence type="ECO:0000256" key="2">
    <source>
        <dbReference type="PROSITE-ProRule" id="PRU00176"/>
    </source>
</evidence>
<dbReference type="InParanoid" id="A0A194X1U0"/>
<keyword evidence="6" id="KW-1185">Reference proteome</keyword>
<organism evidence="5 6">
    <name type="scientific">Mollisia scopiformis</name>
    <name type="common">Conifer needle endophyte fungus</name>
    <name type="synonym">Phialocephala scopiformis</name>
    <dbReference type="NCBI Taxonomy" id="149040"/>
    <lineage>
        <taxon>Eukaryota</taxon>
        <taxon>Fungi</taxon>
        <taxon>Dikarya</taxon>
        <taxon>Ascomycota</taxon>
        <taxon>Pezizomycotina</taxon>
        <taxon>Leotiomycetes</taxon>
        <taxon>Helotiales</taxon>
        <taxon>Mollisiaceae</taxon>
        <taxon>Mollisia</taxon>
    </lineage>
</organism>
<dbReference type="KEGG" id="psco:LY89DRAFT_621681"/>
<feature type="region of interest" description="Disordered" evidence="3">
    <location>
        <begin position="1"/>
        <end position="73"/>
    </location>
</feature>
<evidence type="ECO:0000313" key="6">
    <source>
        <dbReference type="Proteomes" id="UP000070700"/>
    </source>
</evidence>
<dbReference type="PANTHER" id="PTHR21245">
    <property type="entry name" value="HETEROGENEOUS NUCLEAR RIBONUCLEOPROTEIN"/>
    <property type="match status" value="1"/>
</dbReference>
<dbReference type="CDD" id="cd00590">
    <property type="entry name" value="RRM_SF"/>
    <property type="match status" value="3"/>
</dbReference>
<feature type="domain" description="RRM" evidence="4">
    <location>
        <begin position="207"/>
        <end position="293"/>
    </location>
</feature>
<dbReference type="InterPro" id="IPR035979">
    <property type="entry name" value="RBD_domain_sf"/>
</dbReference>
<protein>
    <recommendedName>
        <fullName evidence="4">RRM domain-containing protein</fullName>
    </recommendedName>
</protein>
<sequence>MDSNNWRVKREPSDSPAPMRAREQDSKHQNQHQGTRWGSDRFDQRGDRYQNSFSKQDGQRDGLRKPVNDAKAEKAVEEGRRVYVGNLPYEATTKDIGTLFQHVVDGIEAINISVDPMTGRNPSYCFVDFTHSDLAREVMQEYDGYIFLGRPLKVKPGVKSGTGTGRFDVRPRYQPESNQDRNDAFSFDRWRRLEHPEDIDKAGQEGRRVHVAGLPRFDGQADANAQLRELFNGFDVKVISKMISTPEERRMHPVYHNYCFIDLSSSEEAQRAVQELNGKEPWGWLIKVSLAGGSSRKLGERRRLFVSGLPEFPSQEATEEGIRELFQGFEVSVVSKLNLPRDLSEGTNGHCFCFVEIATAEDADKAMANLDWKEMWGGNVRVKPATSNRR</sequence>
<keyword evidence="1 2" id="KW-0694">RNA-binding</keyword>
<dbReference type="EMBL" id="KQ947421">
    <property type="protein sequence ID" value="KUJ13944.1"/>
    <property type="molecule type" value="Genomic_DNA"/>
</dbReference>
<dbReference type="Proteomes" id="UP000070700">
    <property type="component" value="Unassembled WGS sequence"/>
</dbReference>
<gene>
    <name evidence="5" type="ORF">LY89DRAFT_621681</name>
</gene>
<dbReference type="SMART" id="SM00360">
    <property type="entry name" value="RRM"/>
    <property type="match status" value="3"/>
</dbReference>
<feature type="compositionally biased region" description="Basic and acidic residues" evidence="3">
    <location>
        <begin position="38"/>
        <end position="48"/>
    </location>
</feature>
<name>A0A194X1U0_MOLSC</name>
<dbReference type="STRING" id="149040.A0A194X1U0"/>